<keyword evidence="3" id="KW-1133">Transmembrane helix</keyword>
<dbReference type="GO" id="GO:0004674">
    <property type="term" value="F:protein serine/threonine kinase activity"/>
    <property type="evidence" value="ECO:0007669"/>
    <property type="project" value="UniProtKB-KW"/>
</dbReference>
<dbReference type="PANTHER" id="PTHR24363">
    <property type="entry name" value="SERINE/THREONINE PROTEIN KINASE"/>
    <property type="match status" value="1"/>
</dbReference>
<feature type="transmembrane region" description="Helical" evidence="3">
    <location>
        <begin position="329"/>
        <end position="354"/>
    </location>
</feature>
<dbReference type="InterPro" id="IPR008271">
    <property type="entry name" value="Ser/Thr_kinase_AS"/>
</dbReference>
<dbReference type="EMBL" id="JADEWL010000237">
    <property type="protein sequence ID" value="MBE9217010.1"/>
    <property type="molecule type" value="Genomic_DNA"/>
</dbReference>
<keyword evidence="5" id="KW-0808">Transferase</keyword>
<name>A0A8J7F9Q8_9CYAN</name>
<reference evidence="5" key="1">
    <citation type="submission" date="2020-10" db="EMBL/GenBank/DDBJ databases">
        <authorList>
            <person name="Castelo-Branco R."/>
            <person name="Eusebio N."/>
            <person name="Adriana R."/>
            <person name="Vieira A."/>
            <person name="Brugerolle De Fraissinette N."/>
            <person name="Rezende De Castro R."/>
            <person name="Schneider M.P."/>
            <person name="Vasconcelos V."/>
            <person name="Leao P.N."/>
        </authorList>
    </citation>
    <scope>NUCLEOTIDE SEQUENCE</scope>
    <source>
        <strain evidence="5">LEGE 06105</strain>
    </source>
</reference>
<feature type="domain" description="Protein kinase" evidence="4">
    <location>
        <begin position="12"/>
        <end position="270"/>
    </location>
</feature>
<dbReference type="InterPro" id="IPR011009">
    <property type="entry name" value="Kinase-like_dom_sf"/>
</dbReference>
<organism evidence="5 6">
    <name type="scientific">Plectonema cf. radiosum LEGE 06105</name>
    <dbReference type="NCBI Taxonomy" id="945769"/>
    <lineage>
        <taxon>Bacteria</taxon>
        <taxon>Bacillati</taxon>
        <taxon>Cyanobacteriota</taxon>
        <taxon>Cyanophyceae</taxon>
        <taxon>Oscillatoriophycideae</taxon>
        <taxon>Oscillatoriales</taxon>
        <taxon>Microcoleaceae</taxon>
        <taxon>Plectonema</taxon>
    </lineage>
</organism>
<dbReference type="RefSeq" id="WP_193925960.1">
    <property type="nucleotide sequence ID" value="NZ_JADEWL010000237.1"/>
</dbReference>
<dbReference type="InterPro" id="IPR000719">
    <property type="entry name" value="Prot_kinase_dom"/>
</dbReference>
<dbReference type="PROSITE" id="PS50011">
    <property type="entry name" value="PROTEIN_KINASE_DOM"/>
    <property type="match status" value="1"/>
</dbReference>
<dbReference type="PROSITE" id="PS00108">
    <property type="entry name" value="PROTEIN_KINASE_ST"/>
    <property type="match status" value="1"/>
</dbReference>
<keyword evidence="3" id="KW-0472">Membrane</keyword>
<evidence type="ECO:0000313" key="6">
    <source>
        <dbReference type="Proteomes" id="UP000620559"/>
    </source>
</evidence>
<dbReference type="SMART" id="SM00220">
    <property type="entry name" value="S_TKc"/>
    <property type="match status" value="1"/>
</dbReference>
<dbReference type="Gene3D" id="1.10.510.10">
    <property type="entry name" value="Transferase(Phosphotransferase) domain 1"/>
    <property type="match status" value="1"/>
</dbReference>
<dbReference type="PANTHER" id="PTHR24363:SF7">
    <property type="entry name" value="SERINE_THREONINE-PROTEIN KINASE-LIKE PROTEIN E"/>
    <property type="match status" value="1"/>
</dbReference>
<keyword evidence="1" id="KW-0547">Nucleotide-binding</keyword>
<dbReference type="SUPFAM" id="SSF56112">
    <property type="entry name" value="Protein kinase-like (PK-like)"/>
    <property type="match status" value="1"/>
</dbReference>
<evidence type="ECO:0000313" key="5">
    <source>
        <dbReference type="EMBL" id="MBE9217010.1"/>
    </source>
</evidence>
<proteinExistence type="predicted"/>
<keyword evidence="6" id="KW-1185">Reference proteome</keyword>
<dbReference type="GO" id="GO:0005524">
    <property type="term" value="F:ATP binding"/>
    <property type="evidence" value="ECO:0007669"/>
    <property type="project" value="UniProtKB-KW"/>
</dbReference>
<comment type="caution">
    <text evidence="5">The sequence shown here is derived from an EMBL/GenBank/DDBJ whole genome shotgun (WGS) entry which is preliminary data.</text>
</comment>
<protein>
    <submittedName>
        <fullName evidence="5">Serine/threonine protein kinase</fullName>
    </submittedName>
</protein>
<keyword evidence="5" id="KW-0418">Kinase</keyword>
<evidence type="ECO:0000259" key="4">
    <source>
        <dbReference type="PROSITE" id="PS50011"/>
    </source>
</evidence>
<accession>A0A8J7F9Q8</accession>
<keyword evidence="3" id="KW-0812">Transmembrane</keyword>
<dbReference type="Proteomes" id="UP000620559">
    <property type="component" value="Unassembled WGS sequence"/>
</dbReference>
<keyword evidence="5" id="KW-0723">Serine/threonine-protein kinase</keyword>
<evidence type="ECO:0000256" key="1">
    <source>
        <dbReference type="ARBA" id="ARBA00022741"/>
    </source>
</evidence>
<evidence type="ECO:0000256" key="3">
    <source>
        <dbReference type="SAM" id="Phobius"/>
    </source>
</evidence>
<dbReference type="Pfam" id="PF00069">
    <property type="entry name" value="Pkinase"/>
    <property type="match status" value="1"/>
</dbReference>
<dbReference type="CDD" id="cd14014">
    <property type="entry name" value="STKc_PknB_like"/>
    <property type="match status" value="1"/>
</dbReference>
<dbReference type="AlphaFoldDB" id="A0A8J7F9Q8"/>
<evidence type="ECO:0000256" key="2">
    <source>
        <dbReference type="ARBA" id="ARBA00022840"/>
    </source>
</evidence>
<keyword evidence="2" id="KW-0067">ATP-binding</keyword>
<sequence length="441" mass="50129">MLQAEEILVERYQLQRVLGKSAIRQTWLARDLTNQEQVVVKLLTANDQLQWYDIQLFEREAKVLRQLNHLRIPQYYDDFVLERDVIYFALVQEYIAAKSIKELLASGKIFSETEVREIAIAVLKILIYLHKLNPPVLHRDIKPSNLLLDESTNKNQIYLVDFGAVQDRVAAEGATFTVVGTYGYAPLEQFGGRATPASDLYALGATLIHLATGISPADLPQFDSRMQFSHLIEFNPGLIKWLQQMTEPNLEYRFGRATEALKALETNELAINNHNIDNQILDPSVLSINKSLKKLEIYISSDESPIKLIFGGGALFLWMHFILNSGGMASTWVGLLFFILGALIAAWLTLPGFVENQIIFNHKKFEIRWKLFGMTLRKQRGNVLEIEKAYISRTGGMGYKKVLEIILAVGVDEYSFGRLKTGLTKKESQHIASEIRNWLGI</sequence>
<gene>
    <name evidence="5" type="ORF">IQ247_30895</name>
</gene>